<sequence>MSLEYRHEDFDTVWPDIEAMLPLHWDEISGGMRPDRPGVALLACEHYRQVAHDGRLCIVTARSTGTLAGYYVSTISQAPLWRERRAYTDFFYLHPACRGGFEGQRLILAAENALRSLGARLIITGTADTELGGALEYLGYRPLERVYGKRL</sequence>
<dbReference type="SUPFAM" id="SSF55729">
    <property type="entry name" value="Acyl-CoA N-acyltransferases (Nat)"/>
    <property type="match status" value="1"/>
</dbReference>
<proteinExistence type="predicted"/>
<gene>
    <name evidence="2" type="ORF">WS90_25255</name>
</gene>
<feature type="domain" description="N-acetyltransferase" evidence="1">
    <location>
        <begin position="15"/>
        <end position="151"/>
    </location>
</feature>
<organism evidence="2 3">
    <name type="scientific">Burkholderia cepacia</name>
    <name type="common">Pseudomonas cepacia</name>
    <dbReference type="NCBI Taxonomy" id="292"/>
    <lineage>
        <taxon>Bacteria</taxon>
        <taxon>Pseudomonadati</taxon>
        <taxon>Pseudomonadota</taxon>
        <taxon>Betaproteobacteria</taxon>
        <taxon>Burkholderiales</taxon>
        <taxon>Burkholderiaceae</taxon>
        <taxon>Burkholderia</taxon>
        <taxon>Burkholderia cepacia complex</taxon>
    </lineage>
</organism>
<dbReference type="AlphaFoldDB" id="A0A103Z9N0"/>
<protein>
    <recommendedName>
        <fullName evidence="1">N-acetyltransferase domain-containing protein</fullName>
    </recommendedName>
</protein>
<dbReference type="GO" id="GO:0016747">
    <property type="term" value="F:acyltransferase activity, transferring groups other than amino-acyl groups"/>
    <property type="evidence" value="ECO:0007669"/>
    <property type="project" value="InterPro"/>
</dbReference>
<reference evidence="2 3" key="1">
    <citation type="submission" date="2015-11" db="EMBL/GenBank/DDBJ databases">
        <title>Expanding the genomic diversity of Burkholderia species for the development of highly accurate diagnostics.</title>
        <authorList>
            <person name="Sahl J."/>
            <person name="Keim P."/>
            <person name="Wagner D."/>
        </authorList>
    </citation>
    <scope>NUCLEOTIDE SEQUENCE [LARGE SCALE GENOMIC DNA]</scope>
    <source>
        <strain evidence="2 3">MSMB1302</strain>
    </source>
</reference>
<dbReference type="Gene3D" id="3.40.630.30">
    <property type="match status" value="1"/>
</dbReference>
<comment type="caution">
    <text evidence="2">The sequence shown here is derived from an EMBL/GenBank/DDBJ whole genome shotgun (WGS) entry which is preliminary data.</text>
</comment>
<evidence type="ECO:0000313" key="2">
    <source>
        <dbReference type="EMBL" id="KVK75954.1"/>
    </source>
</evidence>
<accession>A0A103Z9N0</accession>
<dbReference type="InterPro" id="IPR000182">
    <property type="entry name" value="GNAT_dom"/>
</dbReference>
<evidence type="ECO:0000259" key="1">
    <source>
        <dbReference type="PROSITE" id="PS51186"/>
    </source>
</evidence>
<evidence type="ECO:0000313" key="3">
    <source>
        <dbReference type="Proteomes" id="UP000069001"/>
    </source>
</evidence>
<dbReference type="InterPro" id="IPR016181">
    <property type="entry name" value="Acyl_CoA_acyltransferase"/>
</dbReference>
<name>A0A103Z9N0_BURCE</name>
<dbReference type="RefSeq" id="WP_059731808.1">
    <property type="nucleotide sequence ID" value="NZ_LOYH01000089.1"/>
</dbReference>
<dbReference type="Proteomes" id="UP000069001">
    <property type="component" value="Unassembled WGS sequence"/>
</dbReference>
<dbReference type="Pfam" id="PF00583">
    <property type="entry name" value="Acetyltransf_1"/>
    <property type="match status" value="1"/>
</dbReference>
<dbReference type="EMBL" id="LOYH01000089">
    <property type="protein sequence ID" value="KVK75954.1"/>
    <property type="molecule type" value="Genomic_DNA"/>
</dbReference>
<dbReference type="PROSITE" id="PS51186">
    <property type="entry name" value="GNAT"/>
    <property type="match status" value="1"/>
</dbReference>